<comment type="caution">
    <text evidence="1">The sequence shown here is derived from an EMBL/GenBank/DDBJ whole genome shotgun (WGS) entry which is preliminary data.</text>
</comment>
<keyword evidence="2" id="KW-1185">Reference proteome</keyword>
<accession>A0ACB8JEC6</accession>
<reference evidence="2" key="1">
    <citation type="journal article" date="2023" name="Hortic. Res.">
        <title>A chromosome-level phased genome enabling allele-level studies in sweet orange: a case study on citrus Huanglongbing tolerance.</title>
        <authorList>
            <person name="Wu B."/>
            <person name="Yu Q."/>
            <person name="Deng Z."/>
            <person name="Duan Y."/>
            <person name="Luo F."/>
            <person name="Gmitter F. Jr."/>
        </authorList>
    </citation>
    <scope>NUCLEOTIDE SEQUENCE [LARGE SCALE GENOMIC DNA]</scope>
    <source>
        <strain evidence="2">cv. Valencia</strain>
    </source>
</reference>
<sequence length="151" mass="16834">MMLVCSDTGRKVDDPEVLEAIRLTVINNLLQYHPESSSQFAMGVAFGVDPPKQQVDVDIATHISIYDDGPNRSLLLVETADRPGLLVDLVKIFTVINVNVESGEFDTEELLAKAKFHVSYKGEAIIKPLQQVLANSLRYFLRRPTTEEASF</sequence>
<dbReference type="Proteomes" id="UP000829398">
    <property type="component" value="Chromosome 7"/>
</dbReference>
<organism evidence="1 2">
    <name type="scientific">Citrus sinensis</name>
    <name type="common">Sweet orange</name>
    <name type="synonym">Citrus aurantium var. sinensis</name>
    <dbReference type="NCBI Taxonomy" id="2711"/>
    <lineage>
        <taxon>Eukaryota</taxon>
        <taxon>Viridiplantae</taxon>
        <taxon>Streptophyta</taxon>
        <taxon>Embryophyta</taxon>
        <taxon>Tracheophyta</taxon>
        <taxon>Spermatophyta</taxon>
        <taxon>Magnoliopsida</taxon>
        <taxon>eudicotyledons</taxon>
        <taxon>Gunneridae</taxon>
        <taxon>Pentapetalae</taxon>
        <taxon>rosids</taxon>
        <taxon>malvids</taxon>
        <taxon>Sapindales</taxon>
        <taxon>Rutaceae</taxon>
        <taxon>Aurantioideae</taxon>
        <taxon>Citrus</taxon>
    </lineage>
</organism>
<protein>
    <submittedName>
        <fullName evidence="1">ACT domain-containing protein ACR11</fullName>
    </submittedName>
</protein>
<proteinExistence type="predicted"/>
<evidence type="ECO:0000313" key="1">
    <source>
        <dbReference type="EMBL" id="KAH9716008.1"/>
    </source>
</evidence>
<evidence type="ECO:0000313" key="2">
    <source>
        <dbReference type="Proteomes" id="UP000829398"/>
    </source>
</evidence>
<name>A0ACB8JEC6_CITSI</name>
<dbReference type="EMBL" id="CM039176">
    <property type="protein sequence ID" value="KAH9716008.1"/>
    <property type="molecule type" value="Genomic_DNA"/>
</dbReference>
<gene>
    <name evidence="1" type="ORF">KPL71_021297</name>
</gene>